<evidence type="ECO:0000259" key="1">
    <source>
        <dbReference type="Pfam" id="PF01863"/>
    </source>
</evidence>
<name>A0ABX9W281_9GAMM</name>
<dbReference type="InterPro" id="IPR053136">
    <property type="entry name" value="UTP_pyrophosphatase-like"/>
</dbReference>
<gene>
    <name evidence="2" type="ORF">D0911_10045</name>
</gene>
<protein>
    <submittedName>
        <fullName evidence="2">M48 family peptidase</fullName>
    </submittedName>
</protein>
<sequence>MTVSGINVQIVRKEIKNLHLAVYPPDGHVRVAVPNHVSDDNVRLAVVSRLSWIKRQQQDFKGQARQSERSYITGECHYYFGKRCRLEIIERDAKPEVKLLKSGKLKLYVRPQASVGDKEKLLNAWYREELKRVVPELLGKWQPIVGKEAADWGVRKMKTKWGSCNIDQRRIWLNLELAKKPPECLEYILVHELIHLHERHHNERFRSLLDQFLPQWRTSQKTLNTSPLAHETWAY</sequence>
<dbReference type="Proteomes" id="UP000274695">
    <property type="component" value="Unassembled WGS sequence"/>
</dbReference>
<dbReference type="EMBL" id="RHGB01000010">
    <property type="protein sequence ID" value="RNL63571.1"/>
    <property type="molecule type" value="Genomic_DNA"/>
</dbReference>
<keyword evidence="3" id="KW-1185">Reference proteome</keyword>
<dbReference type="PANTHER" id="PTHR30399">
    <property type="entry name" value="UNCHARACTERIZED PROTEIN YGJP"/>
    <property type="match status" value="1"/>
</dbReference>
<dbReference type="Gene3D" id="3.30.2010.10">
    <property type="entry name" value="Metalloproteases ('zincins'), catalytic domain"/>
    <property type="match status" value="1"/>
</dbReference>
<dbReference type="PANTHER" id="PTHR30399:SF1">
    <property type="entry name" value="UTP PYROPHOSPHATASE"/>
    <property type="match status" value="1"/>
</dbReference>
<dbReference type="CDD" id="cd07344">
    <property type="entry name" value="M48_yhfN_like"/>
    <property type="match status" value="1"/>
</dbReference>
<dbReference type="Pfam" id="PF01863">
    <property type="entry name" value="YgjP-like"/>
    <property type="match status" value="1"/>
</dbReference>
<dbReference type="InterPro" id="IPR002725">
    <property type="entry name" value="YgjP-like_metallopeptidase"/>
</dbReference>
<reference evidence="2 3" key="1">
    <citation type="submission" date="2018-10" db="EMBL/GenBank/DDBJ databases">
        <title>Draft genome sequence of Zhongshania sp. DSW25-10.</title>
        <authorList>
            <person name="Oh J."/>
        </authorList>
    </citation>
    <scope>NUCLEOTIDE SEQUENCE [LARGE SCALE GENOMIC DNA]</scope>
    <source>
        <strain evidence="2 3">DSW25-10</strain>
    </source>
</reference>
<organism evidence="2 3">
    <name type="scientific">Zhongshania marina</name>
    <dbReference type="NCBI Taxonomy" id="2304603"/>
    <lineage>
        <taxon>Bacteria</taxon>
        <taxon>Pseudomonadati</taxon>
        <taxon>Pseudomonadota</taxon>
        <taxon>Gammaproteobacteria</taxon>
        <taxon>Cellvibrionales</taxon>
        <taxon>Spongiibacteraceae</taxon>
        <taxon>Zhongshania</taxon>
    </lineage>
</organism>
<evidence type="ECO:0000313" key="3">
    <source>
        <dbReference type="Proteomes" id="UP000274695"/>
    </source>
</evidence>
<accession>A0ABX9W281</accession>
<comment type="caution">
    <text evidence="2">The sequence shown here is derived from an EMBL/GenBank/DDBJ whole genome shotgun (WGS) entry which is preliminary data.</text>
</comment>
<evidence type="ECO:0000313" key="2">
    <source>
        <dbReference type="EMBL" id="RNL63571.1"/>
    </source>
</evidence>
<feature type="domain" description="YgjP-like metallopeptidase" evidence="1">
    <location>
        <begin position="20"/>
        <end position="225"/>
    </location>
</feature>
<proteinExistence type="predicted"/>